<keyword evidence="1" id="KW-1017">Isopeptide bond</keyword>
<name>A0A8B6C589_MYTGA</name>
<reference evidence="5" key="1">
    <citation type="submission" date="2018-11" db="EMBL/GenBank/DDBJ databases">
        <authorList>
            <person name="Alioto T."/>
            <person name="Alioto T."/>
        </authorList>
    </citation>
    <scope>NUCLEOTIDE SEQUENCE</scope>
</reference>
<evidence type="ECO:0000313" key="6">
    <source>
        <dbReference type="Proteomes" id="UP000596742"/>
    </source>
</evidence>
<sequence length="164" mass="19319">MECRREDGSPYPPNTLMNLTNGLQRYLRENGRIHKKRADPVSIDDEKILWEKGIFSMTTSEGLSFAVFYYNCKLFGFRGMDEHRDLDASQYKILIDYTQNKRCLKFFVFRIRFRDSSVSAVCIKGGFDKYIIPTKPIHPNATEVTHLFSTGTRLYYNYYYISNM</sequence>
<keyword evidence="3" id="KW-0832">Ubl conjugation</keyword>
<keyword evidence="6" id="KW-1185">Reference proteome</keyword>
<evidence type="ECO:0000256" key="1">
    <source>
        <dbReference type="ARBA" id="ARBA00022499"/>
    </source>
</evidence>
<dbReference type="InterPro" id="IPR021893">
    <property type="entry name" value="ZMYM2-like_C"/>
</dbReference>
<dbReference type="OrthoDB" id="10040310at2759"/>
<dbReference type="Proteomes" id="UP000596742">
    <property type="component" value="Unassembled WGS sequence"/>
</dbReference>
<accession>A0A8B6C589</accession>
<evidence type="ECO:0000256" key="2">
    <source>
        <dbReference type="ARBA" id="ARBA00022553"/>
    </source>
</evidence>
<gene>
    <name evidence="5" type="ORF">MGAL_10B010380</name>
</gene>
<dbReference type="Pfam" id="PF12012">
    <property type="entry name" value="DUF3504"/>
    <property type="match status" value="1"/>
</dbReference>
<keyword evidence="2" id="KW-0597">Phosphoprotein</keyword>
<protein>
    <recommendedName>
        <fullName evidence="4">ZMYM2-like/QRICH1 C-terminal domain-containing protein</fullName>
    </recommendedName>
</protein>
<dbReference type="EMBL" id="UYJE01001157">
    <property type="protein sequence ID" value="VDH99612.1"/>
    <property type="molecule type" value="Genomic_DNA"/>
</dbReference>
<comment type="caution">
    <text evidence="5">The sequence shown here is derived from an EMBL/GenBank/DDBJ whole genome shotgun (WGS) entry which is preliminary data.</text>
</comment>
<evidence type="ECO:0000313" key="5">
    <source>
        <dbReference type="EMBL" id="VDH99612.1"/>
    </source>
</evidence>
<dbReference type="AlphaFoldDB" id="A0A8B6C589"/>
<dbReference type="InterPro" id="IPR052787">
    <property type="entry name" value="MAVS"/>
</dbReference>
<organism evidence="5 6">
    <name type="scientific">Mytilus galloprovincialis</name>
    <name type="common">Mediterranean mussel</name>
    <dbReference type="NCBI Taxonomy" id="29158"/>
    <lineage>
        <taxon>Eukaryota</taxon>
        <taxon>Metazoa</taxon>
        <taxon>Spiralia</taxon>
        <taxon>Lophotrochozoa</taxon>
        <taxon>Mollusca</taxon>
        <taxon>Bivalvia</taxon>
        <taxon>Autobranchia</taxon>
        <taxon>Pteriomorphia</taxon>
        <taxon>Mytilida</taxon>
        <taxon>Mytiloidea</taxon>
        <taxon>Mytilidae</taxon>
        <taxon>Mytilinae</taxon>
        <taxon>Mytilus</taxon>
    </lineage>
</organism>
<evidence type="ECO:0000256" key="3">
    <source>
        <dbReference type="ARBA" id="ARBA00022843"/>
    </source>
</evidence>
<dbReference type="PANTHER" id="PTHR21446:SF13">
    <property type="entry name" value="DUF3504 DOMAIN-CONTAINING PROTEIN"/>
    <property type="match status" value="1"/>
</dbReference>
<feature type="domain" description="ZMYM2-like/QRICH1 C-terminal" evidence="4">
    <location>
        <begin position="41"/>
        <end position="109"/>
    </location>
</feature>
<dbReference type="PANTHER" id="PTHR21446">
    <property type="entry name" value="DUF3504 DOMAIN-CONTAINING PROTEIN"/>
    <property type="match status" value="1"/>
</dbReference>
<evidence type="ECO:0000259" key="4">
    <source>
        <dbReference type="Pfam" id="PF12012"/>
    </source>
</evidence>
<proteinExistence type="predicted"/>